<evidence type="ECO:0000256" key="1">
    <source>
        <dbReference type="SAM" id="SignalP"/>
    </source>
</evidence>
<evidence type="ECO:0000313" key="4">
    <source>
        <dbReference type="Proteomes" id="UP000309668"/>
    </source>
</evidence>
<dbReference type="OrthoDB" id="526867at2"/>
<reference evidence="3 4" key="1">
    <citation type="submission" date="2019-05" db="EMBL/GenBank/DDBJ databases">
        <title>Erythrobacter marisflavi sp. nov., isolated from isolated from water of an estuary environment.</title>
        <authorList>
            <person name="Yoon J.-H."/>
        </authorList>
    </citation>
    <scope>NUCLEOTIDE SEQUENCE [LARGE SCALE GENOMIC DNA]</scope>
    <source>
        <strain evidence="3 4">KEM-5</strain>
    </source>
</reference>
<keyword evidence="4" id="KW-1185">Reference proteome</keyword>
<dbReference type="Pfam" id="PF04784">
    <property type="entry name" value="DUF547"/>
    <property type="match status" value="1"/>
</dbReference>
<dbReference type="RefSeq" id="WP_138618742.1">
    <property type="nucleotide sequence ID" value="NZ_VCAO01000006.1"/>
</dbReference>
<gene>
    <name evidence="3" type="ORF">FEV51_10620</name>
</gene>
<organism evidence="3 4">
    <name type="scientific">Qipengyuania marisflavi</name>
    <dbReference type="NCBI Taxonomy" id="2486356"/>
    <lineage>
        <taxon>Bacteria</taxon>
        <taxon>Pseudomonadati</taxon>
        <taxon>Pseudomonadota</taxon>
        <taxon>Alphaproteobacteria</taxon>
        <taxon>Sphingomonadales</taxon>
        <taxon>Erythrobacteraceae</taxon>
        <taxon>Qipengyuania</taxon>
    </lineage>
</organism>
<dbReference type="AlphaFoldDB" id="A0A5S3P206"/>
<feature type="signal peptide" evidence="1">
    <location>
        <begin position="1"/>
        <end position="23"/>
    </location>
</feature>
<dbReference type="InterPro" id="IPR006869">
    <property type="entry name" value="DUF547"/>
</dbReference>
<proteinExistence type="predicted"/>
<name>A0A5S3P206_9SPHN</name>
<evidence type="ECO:0000313" key="3">
    <source>
        <dbReference type="EMBL" id="TMM46679.1"/>
    </source>
</evidence>
<feature type="chain" id="PRO_5024414960" evidence="1">
    <location>
        <begin position="24"/>
        <end position="382"/>
    </location>
</feature>
<comment type="caution">
    <text evidence="3">The sequence shown here is derived from an EMBL/GenBank/DDBJ whole genome shotgun (WGS) entry which is preliminary data.</text>
</comment>
<evidence type="ECO:0000259" key="2">
    <source>
        <dbReference type="Pfam" id="PF04784"/>
    </source>
</evidence>
<dbReference type="Proteomes" id="UP000309668">
    <property type="component" value="Unassembled WGS sequence"/>
</dbReference>
<protein>
    <submittedName>
        <fullName evidence="3">DUF547 domain-containing protein</fullName>
    </submittedName>
</protein>
<accession>A0A5S3P206</accession>
<feature type="domain" description="DUF547" evidence="2">
    <location>
        <begin position="135"/>
        <end position="246"/>
    </location>
</feature>
<keyword evidence="1" id="KW-0732">Signal</keyword>
<sequence length="382" mass="42675">MKTFALTLAGLSVAMLQPDMVQAQSAPAPDVLQASPDASFARFTPRDMTSNTRIDYDFWDNQLRYMVLWMGPSTRQGASKPYASTGTRRVYGHDSRYRLEGNRIIFSFLEDGFKASLAEYRADLEQTANVVDIATLPRNEQLAFWINLHNAAVTDAIAQIYPVTSPDRAKLNGDKRPLDETPFITVNGVQMSPRDIRTKIVYPNWDDPRVIYGFFRGDIGGPSIQRQAYTGQNVSGLLAESAREFVNSLRGVESYGGSLLVSKIYEEAAGFYFPDGDASLRKHLLKFADEPVAELIASKDSTKYNDYASDIADLAGGEREPSYNYVEMDENSGGLPISQSIRRMLFERAQKYDKLRRDERIGQVTVILGELPDGDGQVNEVD</sequence>
<dbReference type="EMBL" id="VCAO01000006">
    <property type="protein sequence ID" value="TMM46679.1"/>
    <property type="molecule type" value="Genomic_DNA"/>
</dbReference>